<keyword evidence="1" id="KW-0732">Signal</keyword>
<dbReference type="EMBL" id="ML737198">
    <property type="protein sequence ID" value="KAE8336289.1"/>
    <property type="molecule type" value="Genomic_DNA"/>
</dbReference>
<name>A0A5N6XVP7_9EURO</name>
<gene>
    <name evidence="2" type="ORF">BDV24DRAFT_142252</name>
</gene>
<accession>A0A5N6XVP7</accession>
<dbReference type="OrthoDB" id="10520122at2759"/>
<feature type="chain" id="PRO_5024804878" evidence="1">
    <location>
        <begin position="23"/>
        <end position="84"/>
    </location>
</feature>
<proteinExistence type="predicted"/>
<evidence type="ECO:0000313" key="2">
    <source>
        <dbReference type="EMBL" id="KAE8336289.1"/>
    </source>
</evidence>
<evidence type="ECO:0000256" key="1">
    <source>
        <dbReference type="SAM" id="SignalP"/>
    </source>
</evidence>
<feature type="signal peptide" evidence="1">
    <location>
        <begin position="1"/>
        <end position="22"/>
    </location>
</feature>
<dbReference type="AlphaFoldDB" id="A0A5N6XVP7"/>
<reference evidence="2" key="1">
    <citation type="submission" date="2019-04" db="EMBL/GenBank/DDBJ databases">
        <title>Friends and foes A comparative genomics study of 23 Aspergillus species from section Flavi.</title>
        <authorList>
            <consortium name="DOE Joint Genome Institute"/>
            <person name="Kjaerbolling I."/>
            <person name="Vesth T."/>
            <person name="Frisvad J.C."/>
            <person name="Nybo J.L."/>
            <person name="Theobald S."/>
            <person name="Kildgaard S."/>
            <person name="Isbrandt T."/>
            <person name="Kuo A."/>
            <person name="Sato A."/>
            <person name="Lyhne E.K."/>
            <person name="Kogle M.E."/>
            <person name="Wiebenga A."/>
            <person name="Kun R.S."/>
            <person name="Lubbers R.J."/>
            <person name="Makela M.R."/>
            <person name="Barry K."/>
            <person name="Chovatia M."/>
            <person name="Clum A."/>
            <person name="Daum C."/>
            <person name="Haridas S."/>
            <person name="He G."/>
            <person name="LaButti K."/>
            <person name="Lipzen A."/>
            <person name="Mondo S."/>
            <person name="Riley R."/>
            <person name="Salamov A."/>
            <person name="Simmons B.A."/>
            <person name="Magnuson J.K."/>
            <person name="Henrissat B."/>
            <person name="Mortensen U.H."/>
            <person name="Larsen T.O."/>
            <person name="Devries R.P."/>
            <person name="Grigoriev I.V."/>
            <person name="Machida M."/>
            <person name="Baker S.E."/>
            <person name="Andersen M.R."/>
        </authorList>
    </citation>
    <scope>NUCLEOTIDE SEQUENCE</scope>
    <source>
        <strain evidence="2">CBS 117612</strain>
    </source>
</reference>
<protein>
    <submittedName>
        <fullName evidence="2">Uncharacterized protein</fullName>
    </submittedName>
</protein>
<sequence length="84" mass="9175">MKALNREAFLLFVFTLAQLGSAATLGKRTAHDGTCSPDSGLCSYEVDEGFYDTCKCPANYPCNVNNGLCYYQDDPGVRYPCICS</sequence>
<feature type="non-terminal residue" evidence="2">
    <location>
        <position position="1"/>
    </location>
</feature>
<dbReference type="Proteomes" id="UP000325558">
    <property type="component" value="Unassembled WGS sequence"/>
</dbReference>
<organism evidence="2">
    <name type="scientific">Aspergillus arachidicola</name>
    <dbReference type="NCBI Taxonomy" id="656916"/>
    <lineage>
        <taxon>Eukaryota</taxon>
        <taxon>Fungi</taxon>
        <taxon>Dikarya</taxon>
        <taxon>Ascomycota</taxon>
        <taxon>Pezizomycotina</taxon>
        <taxon>Eurotiomycetes</taxon>
        <taxon>Eurotiomycetidae</taxon>
        <taxon>Eurotiales</taxon>
        <taxon>Aspergillaceae</taxon>
        <taxon>Aspergillus</taxon>
        <taxon>Aspergillus subgen. Circumdati</taxon>
    </lineage>
</organism>